<evidence type="ECO:0000256" key="8">
    <source>
        <dbReference type="ARBA" id="ARBA00023136"/>
    </source>
</evidence>
<dbReference type="Proteomes" id="UP000830835">
    <property type="component" value="Unassembled WGS sequence"/>
</dbReference>
<comment type="function">
    <text evidence="1 9">Seems to be required for the assembly of the photosystem I complex.</text>
</comment>
<evidence type="ECO:0000256" key="7">
    <source>
        <dbReference type="ARBA" id="ARBA00022989"/>
    </source>
</evidence>
<name>A0ABT0CAW5_THEVL</name>
<sequence length="189" mass="20899">MSTTVPETRSADVLRYTVIGSRRASVYFWAVALTGGGLGFTLAGLSSYFHQNLLPFSDPAALVFIPQGIAMLFYGVLGSLAGLYQWLSLYWNLGGGYNEFDRQAQKVTLVRQGFPGKNREVRLEYDFADVQSLRVELREGLNPRRAIYLRVKGRGDIPLTGVGQPPPLAEIENQAAEIARFLNVNLEGI</sequence>
<evidence type="ECO:0000313" key="11">
    <source>
        <dbReference type="Proteomes" id="UP000830835"/>
    </source>
</evidence>
<reference evidence="10" key="1">
    <citation type="submission" date="2021-02" db="EMBL/GenBank/DDBJ databases">
        <title>The CRISPR/cas machinery reduction and long-range gene transfer in the hot spring cyanobacterium Synechococcus.</title>
        <authorList>
            <person name="Dvorak P."/>
            <person name="Jahodarova E."/>
            <person name="Hasler P."/>
            <person name="Poulickova A."/>
        </authorList>
    </citation>
    <scope>NUCLEOTIDE SEQUENCE</scope>
    <source>
        <strain evidence="10">Rupite</strain>
    </source>
</reference>
<keyword evidence="8 9" id="KW-0472">Membrane</keyword>
<keyword evidence="9" id="KW-0793">Thylakoid</keyword>
<evidence type="ECO:0000256" key="4">
    <source>
        <dbReference type="ARBA" id="ARBA00015395"/>
    </source>
</evidence>
<feature type="transmembrane region" description="Helical" evidence="9">
    <location>
        <begin position="61"/>
        <end position="84"/>
    </location>
</feature>
<protein>
    <recommendedName>
        <fullName evidence="4 9">Photosystem I assembly protein Ycf4</fullName>
    </recommendedName>
</protein>
<keyword evidence="5 9" id="KW-0602">Photosynthesis</keyword>
<evidence type="ECO:0000256" key="2">
    <source>
        <dbReference type="ARBA" id="ARBA00004141"/>
    </source>
</evidence>
<dbReference type="EMBL" id="JAFIRA010000017">
    <property type="protein sequence ID" value="MCJ2542891.1"/>
    <property type="molecule type" value="Genomic_DNA"/>
</dbReference>
<comment type="caution">
    <text evidence="10">The sequence shown here is derived from an EMBL/GenBank/DDBJ whole genome shotgun (WGS) entry which is preliminary data.</text>
</comment>
<keyword evidence="6 9" id="KW-0812">Transmembrane</keyword>
<feature type="transmembrane region" description="Helical" evidence="9">
    <location>
        <begin position="26"/>
        <end position="49"/>
    </location>
</feature>
<evidence type="ECO:0000256" key="3">
    <source>
        <dbReference type="ARBA" id="ARBA00008198"/>
    </source>
</evidence>
<evidence type="ECO:0000313" key="10">
    <source>
        <dbReference type="EMBL" id="MCJ2542891.1"/>
    </source>
</evidence>
<proteinExistence type="inferred from homology"/>
<accession>A0ABT0CAW5</accession>
<comment type="subcellular location">
    <subcellularLocation>
        <location evidence="9">Cellular thylakoid membrane</location>
        <topology evidence="9">Multi-pass membrane protein</topology>
    </subcellularLocation>
    <subcellularLocation>
        <location evidence="2">Membrane</location>
        <topology evidence="2">Multi-pass membrane protein</topology>
    </subcellularLocation>
</comment>
<dbReference type="Pfam" id="PF02392">
    <property type="entry name" value="Ycf4"/>
    <property type="match status" value="1"/>
</dbReference>
<evidence type="ECO:0000256" key="1">
    <source>
        <dbReference type="ARBA" id="ARBA00002862"/>
    </source>
</evidence>
<dbReference type="InterPro" id="IPR003359">
    <property type="entry name" value="PSI_Ycf4_assembly"/>
</dbReference>
<dbReference type="NCBIfam" id="NF002712">
    <property type="entry name" value="PRK02542.1"/>
    <property type="match status" value="1"/>
</dbReference>
<evidence type="ECO:0000256" key="5">
    <source>
        <dbReference type="ARBA" id="ARBA00022531"/>
    </source>
</evidence>
<comment type="similarity">
    <text evidence="3 9">Belongs to the Ycf4 family.</text>
</comment>
<gene>
    <name evidence="9" type="primary">ycf4</name>
    <name evidence="10" type="ORF">JX360_08235</name>
</gene>
<keyword evidence="7 9" id="KW-1133">Transmembrane helix</keyword>
<evidence type="ECO:0000256" key="9">
    <source>
        <dbReference type="HAMAP-Rule" id="MF_00437"/>
    </source>
</evidence>
<dbReference type="HAMAP" id="MF_00437">
    <property type="entry name" value="Ycf4"/>
    <property type="match status" value="1"/>
</dbReference>
<organism evidence="10 11">
    <name type="scientific">Thermostichus vulcanus str. 'Rupite'</name>
    <dbReference type="NCBI Taxonomy" id="2813851"/>
    <lineage>
        <taxon>Bacteria</taxon>
        <taxon>Bacillati</taxon>
        <taxon>Cyanobacteriota</taxon>
        <taxon>Cyanophyceae</taxon>
        <taxon>Thermostichales</taxon>
        <taxon>Thermostichaceae</taxon>
        <taxon>Thermostichus</taxon>
    </lineage>
</organism>
<dbReference type="RefSeq" id="WP_244350174.1">
    <property type="nucleotide sequence ID" value="NZ_JAFIRA010000017.1"/>
</dbReference>
<evidence type="ECO:0000256" key="6">
    <source>
        <dbReference type="ARBA" id="ARBA00022692"/>
    </source>
</evidence>
<keyword evidence="11" id="KW-1185">Reference proteome</keyword>